<dbReference type="Proteomes" id="UP000001880">
    <property type="component" value="Chromosome"/>
</dbReference>
<keyword evidence="3" id="KW-1185">Reference proteome</keyword>
<dbReference type="KEGG" id="hoh:Hoch_2832"/>
<dbReference type="EMBL" id="CP001804">
    <property type="protein sequence ID" value="ACY15356.1"/>
    <property type="molecule type" value="Genomic_DNA"/>
</dbReference>
<dbReference type="HOGENOM" id="CLU_1110208_0_0_7"/>
<protein>
    <submittedName>
        <fullName evidence="2">Uncharacterized protein</fullName>
    </submittedName>
</protein>
<feature type="region of interest" description="Disordered" evidence="1">
    <location>
        <begin position="231"/>
        <end position="250"/>
    </location>
</feature>
<dbReference type="AlphaFoldDB" id="D0LPJ3"/>
<reference evidence="2 3" key="1">
    <citation type="journal article" date="2010" name="Stand. Genomic Sci.">
        <title>Complete genome sequence of Haliangium ochraceum type strain (SMP-2).</title>
        <authorList>
            <consortium name="US DOE Joint Genome Institute (JGI-PGF)"/>
            <person name="Ivanova N."/>
            <person name="Daum C."/>
            <person name="Lang E."/>
            <person name="Abt B."/>
            <person name="Kopitz M."/>
            <person name="Saunders E."/>
            <person name="Lapidus A."/>
            <person name="Lucas S."/>
            <person name="Glavina Del Rio T."/>
            <person name="Nolan M."/>
            <person name="Tice H."/>
            <person name="Copeland A."/>
            <person name="Cheng J.F."/>
            <person name="Chen F."/>
            <person name="Bruce D."/>
            <person name="Goodwin L."/>
            <person name="Pitluck S."/>
            <person name="Mavromatis K."/>
            <person name="Pati A."/>
            <person name="Mikhailova N."/>
            <person name="Chen A."/>
            <person name="Palaniappan K."/>
            <person name="Land M."/>
            <person name="Hauser L."/>
            <person name="Chang Y.J."/>
            <person name="Jeffries C.D."/>
            <person name="Detter J.C."/>
            <person name="Brettin T."/>
            <person name="Rohde M."/>
            <person name="Goker M."/>
            <person name="Bristow J."/>
            <person name="Markowitz V."/>
            <person name="Eisen J.A."/>
            <person name="Hugenholtz P."/>
            <person name="Kyrpides N.C."/>
            <person name="Klenk H.P."/>
        </authorList>
    </citation>
    <scope>NUCLEOTIDE SEQUENCE [LARGE SCALE GENOMIC DNA]</scope>
    <source>
        <strain evidence="3">DSM 14365 / CIP 107738 / JCM 11303 / AJ 13395 / SMP-2</strain>
    </source>
</reference>
<dbReference type="OrthoDB" id="9967515at2"/>
<sequence>MRSPLQSLEEVLGRRLREDERGSIATLNDLPAELVEEVRALNEKSRVASTEYLRFYVRKLDAVDEFISDVLELGTISASSWGIRDLICFSKLNANYWSRCDVPSMVGALMSVDGLRWWRVAPRLDEWDWLGISGAPGVLVRDATYWFEPPDKVDYYELESEELEEIPTETFEVSIRRWIASRAAWQLAQAKLKPGREASADEVARMLSAPVPVSEDAKIAVRALLREEYELGPSSDDVPGFRGPDDWYAR</sequence>
<organism evidence="2 3">
    <name type="scientific">Haliangium ochraceum (strain DSM 14365 / JCM 11303 / SMP-2)</name>
    <dbReference type="NCBI Taxonomy" id="502025"/>
    <lineage>
        <taxon>Bacteria</taxon>
        <taxon>Pseudomonadati</taxon>
        <taxon>Myxococcota</taxon>
        <taxon>Polyangia</taxon>
        <taxon>Haliangiales</taxon>
        <taxon>Kofleriaceae</taxon>
        <taxon>Haliangium</taxon>
    </lineage>
</organism>
<evidence type="ECO:0000256" key="1">
    <source>
        <dbReference type="SAM" id="MobiDB-lite"/>
    </source>
</evidence>
<dbReference type="RefSeq" id="WP_012827964.1">
    <property type="nucleotide sequence ID" value="NC_013440.1"/>
</dbReference>
<evidence type="ECO:0000313" key="3">
    <source>
        <dbReference type="Proteomes" id="UP000001880"/>
    </source>
</evidence>
<proteinExistence type="predicted"/>
<name>D0LPJ3_HALO1</name>
<gene>
    <name evidence="2" type="ordered locus">Hoch_2832</name>
</gene>
<evidence type="ECO:0000313" key="2">
    <source>
        <dbReference type="EMBL" id="ACY15356.1"/>
    </source>
</evidence>
<accession>D0LPJ3</accession>